<protein>
    <submittedName>
        <fullName evidence="7">YhhN-like protein</fullName>
    </submittedName>
</protein>
<evidence type="ECO:0000256" key="5">
    <source>
        <dbReference type="ARBA" id="ARBA00023136"/>
    </source>
</evidence>
<feature type="transmembrane region" description="Helical" evidence="6">
    <location>
        <begin position="169"/>
        <end position="188"/>
    </location>
</feature>
<evidence type="ECO:0000256" key="6">
    <source>
        <dbReference type="SAM" id="Phobius"/>
    </source>
</evidence>
<dbReference type="PANTHER" id="PTHR31885:SF6">
    <property type="entry name" value="GH04784P"/>
    <property type="match status" value="1"/>
</dbReference>
<evidence type="ECO:0000256" key="2">
    <source>
        <dbReference type="ARBA" id="ARBA00007375"/>
    </source>
</evidence>
<keyword evidence="5 6" id="KW-0472">Membrane</keyword>
<evidence type="ECO:0000256" key="1">
    <source>
        <dbReference type="ARBA" id="ARBA00004141"/>
    </source>
</evidence>
<name>A0A1H9YQ12_9BACT</name>
<evidence type="ECO:0000256" key="3">
    <source>
        <dbReference type="ARBA" id="ARBA00022692"/>
    </source>
</evidence>
<keyword evidence="4 6" id="KW-1133">Transmembrane helix</keyword>
<dbReference type="GO" id="GO:0016020">
    <property type="term" value="C:membrane"/>
    <property type="evidence" value="ECO:0007669"/>
    <property type="project" value="UniProtKB-SubCell"/>
</dbReference>
<evidence type="ECO:0000313" key="8">
    <source>
        <dbReference type="Proteomes" id="UP000199181"/>
    </source>
</evidence>
<dbReference type="RefSeq" id="WP_093514972.1">
    <property type="nucleotide sequence ID" value="NZ_FOIJ01000001.1"/>
</dbReference>
<sequence>MSTDGQVAPSKHALERPLYVLLIGASALNLGANLFADMTVPEGKNPTTWVLWLLWTSKPMIVPVLTGILFLRTRGTVSSICRGPFYLGLLFCWFGDIALLSASALFFQIGLGAFGVAHLFFIRAYLKGSDWRSVVDRKTLIYGLPFLVYGYTQYSVIHYQEKMQAAPMMSLAIGVYMVVLLSHGMSGFIRMRLEDAKSSASILVGIVLFVQSDSIIAVNDFVLHLPLDRFAIMATYILGISLMVRGCILNCEEHTRQQPSEPSARLSSTA</sequence>
<comment type="subcellular location">
    <subcellularLocation>
        <location evidence="1">Membrane</location>
        <topology evidence="1">Multi-pass membrane protein</topology>
    </subcellularLocation>
</comment>
<feature type="transmembrane region" description="Helical" evidence="6">
    <location>
        <begin position="138"/>
        <end position="157"/>
    </location>
</feature>
<feature type="transmembrane region" description="Helical" evidence="6">
    <location>
        <begin position="83"/>
        <end position="100"/>
    </location>
</feature>
<evidence type="ECO:0000256" key="4">
    <source>
        <dbReference type="ARBA" id="ARBA00022989"/>
    </source>
</evidence>
<keyword evidence="3 6" id="KW-0812">Transmembrane</keyword>
<feature type="transmembrane region" description="Helical" evidence="6">
    <location>
        <begin position="48"/>
        <end position="71"/>
    </location>
</feature>
<feature type="transmembrane region" description="Helical" evidence="6">
    <location>
        <begin position="200"/>
        <end position="218"/>
    </location>
</feature>
<dbReference type="Proteomes" id="UP000199181">
    <property type="component" value="Unassembled WGS sequence"/>
</dbReference>
<organism evidence="7 8">
    <name type="scientific">Stigmatella erecta</name>
    <dbReference type="NCBI Taxonomy" id="83460"/>
    <lineage>
        <taxon>Bacteria</taxon>
        <taxon>Pseudomonadati</taxon>
        <taxon>Myxococcota</taxon>
        <taxon>Myxococcia</taxon>
        <taxon>Myxococcales</taxon>
        <taxon>Cystobacterineae</taxon>
        <taxon>Archangiaceae</taxon>
        <taxon>Stigmatella</taxon>
    </lineage>
</organism>
<reference evidence="8" key="1">
    <citation type="submission" date="2016-10" db="EMBL/GenBank/DDBJ databases">
        <authorList>
            <person name="Varghese N."/>
            <person name="Submissions S."/>
        </authorList>
    </citation>
    <scope>NUCLEOTIDE SEQUENCE [LARGE SCALE GENOMIC DNA]</scope>
    <source>
        <strain evidence="8">DSM 16858</strain>
    </source>
</reference>
<feature type="transmembrane region" description="Helical" evidence="6">
    <location>
        <begin position="106"/>
        <end position="126"/>
    </location>
</feature>
<evidence type="ECO:0000313" key="7">
    <source>
        <dbReference type="EMBL" id="SES71174.1"/>
    </source>
</evidence>
<accession>A0A1H9YQ12</accession>
<dbReference type="Pfam" id="PF07947">
    <property type="entry name" value="YhhN"/>
    <property type="match status" value="1"/>
</dbReference>
<comment type="similarity">
    <text evidence="2">Belongs to the TMEM86 family.</text>
</comment>
<feature type="transmembrane region" description="Helical" evidence="6">
    <location>
        <begin position="18"/>
        <end position="36"/>
    </location>
</feature>
<dbReference type="InterPro" id="IPR012506">
    <property type="entry name" value="TMEM86B-like"/>
</dbReference>
<gene>
    <name evidence="7" type="ORF">SAMN05443639_10112</name>
</gene>
<dbReference type="PANTHER" id="PTHR31885">
    <property type="entry name" value="GH04784P"/>
    <property type="match status" value="1"/>
</dbReference>
<dbReference type="EMBL" id="FOIJ01000001">
    <property type="protein sequence ID" value="SES71174.1"/>
    <property type="molecule type" value="Genomic_DNA"/>
</dbReference>
<keyword evidence="8" id="KW-1185">Reference proteome</keyword>
<dbReference type="AlphaFoldDB" id="A0A1H9YQ12"/>
<proteinExistence type="inferred from homology"/>
<dbReference type="GO" id="GO:0016787">
    <property type="term" value="F:hydrolase activity"/>
    <property type="evidence" value="ECO:0007669"/>
    <property type="project" value="TreeGrafter"/>
</dbReference>
<feature type="transmembrane region" description="Helical" evidence="6">
    <location>
        <begin position="230"/>
        <end position="248"/>
    </location>
</feature>